<dbReference type="PROSITE" id="PS00198">
    <property type="entry name" value="4FE4S_FER_1"/>
    <property type="match status" value="1"/>
</dbReference>
<dbReference type="PROSITE" id="PS51379">
    <property type="entry name" value="4FE4S_FER_2"/>
    <property type="match status" value="2"/>
</dbReference>
<reference evidence="6 7" key="1">
    <citation type="submission" date="2016-10" db="EMBL/GenBank/DDBJ databases">
        <authorList>
            <person name="Varghese N."/>
            <person name="Submissions S."/>
        </authorList>
    </citation>
    <scope>NUCLEOTIDE SEQUENCE [LARGE SCALE GENOMIC DNA]</scope>
    <source>
        <strain evidence="6 7">DSM 16643</strain>
    </source>
</reference>
<dbReference type="PANTHER" id="PTHR43687">
    <property type="entry name" value="ADENYLYLSULFATE REDUCTASE, BETA SUBUNIT"/>
    <property type="match status" value="1"/>
</dbReference>
<keyword evidence="4" id="KW-0411">Iron-sulfur</keyword>
<evidence type="ECO:0000256" key="3">
    <source>
        <dbReference type="ARBA" id="ARBA00023004"/>
    </source>
</evidence>
<feature type="domain" description="4Fe-4S ferredoxin-type" evidence="5">
    <location>
        <begin position="34"/>
        <end position="63"/>
    </location>
</feature>
<dbReference type="Pfam" id="PF13237">
    <property type="entry name" value="Fer4_10"/>
    <property type="match status" value="1"/>
</dbReference>
<dbReference type="RefSeq" id="WP_149732521.1">
    <property type="nucleotide sequence ID" value="NZ_FMXB01000019.1"/>
</dbReference>
<dbReference type="STRING" id="230361.sm9_1644"/>
<dbReference type="InterPro" id="IPR017900">
    <property type="entry name" value="4Fe4S_Fe_S_CS"/>
</dbReference>
<keyword evidence="2" id="KW-0479">Metal-binding</keyword>
<name>A0A1G5X8D5_9EURY</name>
<protein>
    <submittedName>
        <fullName evidence="6">4Fe-4S binding domain-containing protein</fullName>
    </submittedName>
</protein>
<dbReference type="Proteomes" id="UP000323439">
    <property type="component" value="Unassembled WGS sequence"/>
</dbReference>
<evidence type="ECO:0000313" key="7">
    <source>
        <dbReference type="Proteomes" id="UP000323439"/>
    </source>
</evidence>
<dbReference type="Gene3D" id="3.30.70.20">
    <property type="match status" value="1"/>
</dbReference>
<dbReference type="OrthoDB" id="5583at2157"/>
<evidence type="ECO:0000313" key="6">
    <source>
        <dbReference type="EMBL" id="SDA66699.1"/>
    </source>
</evidence>
<evidence type="ECO:0000256" key="4">
    <source>
        <dbReference type="ARBA" id="ARBA00023014"/>
    </source>
</evidence>
<dbReference type="SUPFAM" id="SSF54862">
    <property type="entry name" value="4Fe-4S ferredoxins"/>
    <property type="match status" value="1"/>
</dbReference>
<dbReference type="GO" id="GO:0016491">
    <property type="term" value="F:oxidoreductase activity"/>
    <property type="evidence" value="ECO:0007669"/>
    <property type="project" value="UniProtKB-ARBA"/>
</dbReference>
<keyword evidence="3" id="KW-0408">Iron</keyword>
<dbReference type="AlphaFoldDB" id="A0A1G5X8D5"/>
<organism evidence="6 7">
    <name type="scientific">Methanobrevibacter millerae</name>
    <dbReference type="NCBI Taxonomy" id="230361"/>
    <lineage>
        <taxon>Archaea</taxon>
        <taxon>Methanobacteriati</taxon>
        <taxon>Methanobacteriota</taxon>
        <taxon>Methanomada group</taxon>
        <taxon>Methanobacteria</taxon>
        <taxon>Methanobacteriales</taxon>
        <taxon>Methanobacteriaceae</taxon>
        <taxon>Methanobrevibacter</taxon>
    </lineage>
</organism>
<evidence type="ECO:0000256" key="1">
    <source>
        <dbReference type="ARBA" id="ARBA00022485"/>
    </source>
</evidence>
<dbReference type="EMBL" id="FMXB01000019">
    <property type="protein sequence ID" value="SDA66699.1"/>
    <property type="molecule type" value="Genomic_DNA"/>
</dbReference>
<dbReference type="InterPro" id="IPR050572">
    <property type="entry name" value="Fe-S_Ferredoxin"/>
</dbReference>
<sequence>MSKITIDYSKCRGDDCAECADVCPMEVLVLEGDKISIVDPDECSYCEVCMDVCPEECIKIEDDF</sequence>
<keyword evidence="1" id="KW-0004">4Fe-4S</keyword>
<dbReference type="InterPro" id="IPR017896">
    <property type="entry name" value="4Fe4S_Fe-S-bd"/>
</dbReference>
<dbReference type="PANTHER" id="PTHR43687:SF5">
    <property type="entry name" value="4FE-4S FERREDOXIN-TYPE DOMAIN-CONTAINING PROTEIN"/>
    <property type="match status" value="1"/>
</dbReference>
<dbReference type="GO" id="GO:0051539">
    <property type="term" value="F:4 iron, 4 sulfur cluster binding"/>
    <property type="evidence" value="ECO:0007669"/>
    <property type="project" value="UniProtKB-KW"/>
</dbReference>
<gene>
    <name evidence="6" type="ORF">SAMN02910315_02031</name>
</gene>
<keyword evidence="7" id="KW-1185">Reference proteome</keyword>
<accession>A0A1G5X8D5</accession>
<evidence type="ECO:0000259" key="5">
    <source>
        <dbReference type="PROSITE" id="PS51379"/>
    </source>
</evidence>
<proteinExistence type="predicted"/>
<evidence type="ECO:0000256" key="2">
    <source>
        <dbReference type="ARBA" id="ARBA00022723"/>
    </source>
</evidence>
<dbReference type="GO" id="GO:0046872">
    <property type="term" value="F:metal ion binding"/>
    <property type="evidence" value="ECO:0007669"/>
    <property type="project" value="UniProtKB-KW"/>
</dbReference>
<feature type="domain" description="4Fe-4S ferredoxin-type" evidence="5">
    <location>
        <begin position="2"/>
        <end position="33"/>
    </location>
</feature>